<gene>
    <name evidence="2" type="ORF">CUZ56_00745</name>
</gene>
<evidence type="ECO:0000313" key="3">
    <source>
        <dbReference type="Proteomes" id="UP000286947"/>
    </source>
</evidence>
<reference evidence="2 3" key="1">
    <citation type="submission" date="2018-01" db="EMBL/GenBank/DDBJ databases">
        <title>Saezia sanguinis gen. nov., sp. nov., in the order Burkholderiales isolated from human blood.</title>
        <authorList>
            <person name="Medina-Pascual M.J."/>
            <person name="Valdezate S."/>
            <person name="Monzon S."/>
            <person name="Cuesta I."/>
            <person name="Carrasco G."/>
            <person name="Villalon P."/>
            <person name="Saez-Nieto J.A."/>
        </authorList>
    </citation>
    <scope>NUCLEOTIDE SEQUENCE [LARGE SCALE GENOMIC DNA]</scope>
    <source>
        <strain evidence="2 3">CNM695-12</strain>
    </source>
</reference>
<keyword evidence="3" id="KW-1185">Reference proteome</keyword>
<dbReference type="Proteomes" id="UP000286947">
    <property type="component" value="Unassembled WGS sequence"/>
</dbReference>
<evidence type="ECO:0000313" key="2">
    <source>
        <dbReference type="EMBL" id="RUS68257.1"/>
    </source>
</evidence>
<comment type="caution">
    <text evidence="2">The sequence shown here is derived from an EMBL/GenBank/DDBJ whole genome shotgun (WGS) entry which is preliminary data.</text>
</comment>
<dbReference type="EMBL" id="PQSP01000001">
    <property type="protein sequence ID" value="RUS68257.1"/>
    <property type="molecule type" value="Genomic_DNA"/>
</dbReference>
<sequence length="209" mass="23839">MKKWLMLLFVLMLTGVSYAEKLSYEIDDEATSAAIWNVGDSILKKNLDDPELASEIRFLGITVDGNFIVQNFYLVNESKATDPYLVKPSNVSYLGVYKSYYPTGERWTENYISPPYGINISWFENGNISGLMFSDATNIVGITFRWDETGYLSSMSVYGENNRLLTWILFSESGRIMSQSLHNPENPNLECTWDFGRLVVKQWECPGAK</sequence>
<evidence type="ECO:0000256" key="1">
    <source>
        <dbReference type="SAM" id="SignalP"/>
    </source>
</evidence>
<dbReference type="OrthoDB" id="8640908at2"/>
<name>A0A433SHM0_9BURK</name>
<proteinExistence type="predicted"/>
<dbReference type="AlphaFoldDB" id="A0A433SHM0"/>
<feature type="chain" id="PRO_5019519138" evidence="1">
    <location>
        <begin position="20"/>
        <end position="209"/>
    </location>
</feature>
<dbReference type="Gene3D" id="3.90.930.1">
    <property type="match status" value="1"/>
</dbReference>
<keyword evidence="1" id="KW-0732">Signal</keyword>
<accession>A0A433SHM0</accession>
<dbReference type="RefSeq" id="WP_126978259.1">
    <property type="nucleotide sequence ID" value="NZ_PQSP01000001.1"/>
</dbReference>
<feature type="signal peptide" evidence="1">
    <location>
        <begin position="1"/>
        <end position="19"/>
    </location>
</feature>
<organism evidence="2 3">
    <name type="scientific">Saezia sanguinis</name>
    <dbReference type="NCBI Taxonomy" id="1965230"/>
    <lineage>
        <taxon>Bacteria</taxon>
        <taxon>Pseudomonadati</taxon>
        <taxon>Pseudomonadota</taxon>
        <taxon>Betaproteobacteria</taxon>
        <taxon>Burkholderiales</taxon>
        <taxon>Saeziaceae</taxon>
        <taxon>Saezia</taxon>
    </lineage>
</organism>
<protein>
    <submittedName>
        <fullName evidence="2">Uncharacterized protein</fullName>
    </submittedName>
</protein>